<keyword evidence="1" id="KW-0732">Signal</keyword>
<comment type="caution">
    <text evidence="2">The sequence shown here is derived from an EMBL/GenBank/DDBJ whole genome shotgun (WGS) entry which is preliminary data.</text>
</comment>
<dbReference type="Proteomes" id="UP000614601">
    <property type="component" value="Unassembled WGS sequence"/>
</dbReference>
<proteinExistence type="predicted"/>
<evidence type="ECO:0000256" key="1">
    <source>
        <dbReference type="SAM" id="SignalP"/>
    </source>
</evidence>
<name>A0A811JW74_9BILA</name>
<gene>
    <name evidence="2" type="ORF">BOKJ2_LOCUS2240</name>
</gene>
<evidence type="ECO:0000313" key="3">
    <source>
        <dbReference type="Proteomes" id="UP000614601"/>
    </source>
</evidence>
<organism evidence="2 3">
    <name type="scientific">Bursaphelenchus okinawaensis</name>
    <dbReference type="NCBI Taxonomy" id="465554"/>
    <lineage>
        <taxon>Eukaryota</taxon>
        <taxon>Metazoa</taxon>
        <taxon>Ecdysozoa</taxon>
        <taxon>Nematoda</taxon>
        <taxon>Chromadorea</taxon>
        <taxon>Rhabditida</taxon>
        <taxon>Tylenchina</taxon>
        <taxon>Tylenchomorpha</taxon>
        <taxon>Aphelenchoidea</taxon>
        <taxon>Aphelenchoididae</taxon>
        <taxon>Bursaphelenchus</taxon>
    </lineage>
</organism>
<sequence>MKIVLIFNILTISCLAAPVNITEDTTMPFNTRHPGLILGPGPQTGSGTSAGGYYFFENFLKGTYYIRKGDVFTEDDEKNEPKSLDPKTYEGPAVFYAYHDKDDKKIHMVDYLKKTVEVIEPEHNTRGFIFAAVEPYVPFKVGELRAKEEAERKAKQSPKE</sequence>
<feature type="chain" id="PRO_5036408225" evidence="1">
    <location>
        <begin position="17"/>
        <end position="160"/>
    </location>
</feature>
<feature type="signal peptide" evidence="1">
    <location>
        <begin position="1"/>
        <end position="16"/>
    </location>
</feature>
<reference evidence="2" key="1">
    <citation type="submission" date="2020-09" db="EMBL/GenBank/DDBJ databases">
        <authorList>
            <person name="Kikuchi T."/>
        </authorList>
    </citation>
    <scope>NUCLEOTIDE SEQUENCE</scope>
    <source>
        <strain evidence="2">SH1</strain>
    </source>
</reference>
<dbReference type="OrthoDB" id="10355943at2759"/>
<keyword evidence="3" id="KW-1185">Reference proteome</keyword>
<protein>
    <submittedName>
        <fullName evidence="2">Uncharacterized protein</fullName>
    </submittedName>
</protein>
<evidence type="ECO:0000313" key="2">
    <source>
        <dbReference type="EMBL" id="CAD5207556.1"/>
    </source>
</evidence>
<dbReference type="EMBL" id="CAJFCW020000001">
    <property type="protein sequence ID" value="CAG9086109.1"/>
    <property type="molecule type" value="Genomic_DNA"/>
</dbReference>
<dbReference type="AlphaFoldDB" id="A0A811JW74"/>
<accession>A0A811JW74</accession>
<dbReference type="Proteomes" id="UP000783686">
    <property type="component" value="Unassembled WGS sequence"/>
</dbReference>
<dbReference type="EMBL" id="CAJFDH010000001">
    <property type="protein sequence ID" value="CAD5207556.1"/>
    <property type="molecule type" value="Genomic_DNA"/>
</dbReference>